<gene>
    <name evidence="3" type="ORF">ANE_LOCUS23351</name>
</gene>
<name>A0A565CGX6_9BRAS</name>
<dbReference type="InterPro" id="IPR039670">
    <property type="entry name" value="NPC2-like"/>
</dbReference>
<dbReference type="Proteomes" id="UP000489600">
    <property type="component" value="Unassembled WGS sequence"/>
</dbReference>
<dbReference type="AlphaFoldDB" id="A0A565CGX6"/>
<dbReference type="PANTHER" id="PTHR11306:SF57">
    <property type="entry name" value="MD-2-RELATED LIPID-RECOGNITION DOMAIN-CONTAINING PROTEIN"/>
    <property type="match status" value="1"/>
</dbReference>
<evidence type="ECO:0000313" key="4">
    <source>
        <dbReference type="Proteomes" id="UP000489600"/>
    </source>
</evidence>
<dbReference type="InterPro" id="IPR003172">
    <property type="entry name" value="ML_dom"/>
</dbReference>
<dbReference type="GO" id="GO:0032934">
    <property type="term" value="F:sterol binding"/>
    <property type="evidence" value="ECO:0007669"/>
    <property type="project" value="InterPro"/>
</dbReference>
<dbReference type="OrthoDB" id="1088712at2759"/>
<keyword evidence="1" id="KW-0732">Signal</keyword>
<dbReference type="PANTHER" id="PTHR11306">
    <property type="entry name" value="NIEMANN PICK TYPE C2 PROTEIN NPC2-RELATED"/>
    <property type="match status" value="1"/>
</dbReference>
<feature type="chain" id="PRO_5022108851" description="MD-2-related lipid-recognition domain-containing protein" evidence="1">
    <location>
        <begin position="25"/>
        <end position="160"/>
    </location>
</feature>
<dbReference type="InterPro" id="IPR014756">
    <property type="entry name" value="Ig_E-set"/>
</dbReference>
<reference evidence="3" key="1">
    <citation type="submission" date="2019-07" db="EMBL/GenBank/DDBJ databases">
        <authorList>
            <person name="Dittberner H."/>
        </authorList>
    </citation>
    <scope>NUCLEOTIDE SEQUENCE [LARGE SCALE GENOMIC DNA]</scope>
</reference>
<sequence length="160" mass="17415">MAISHIQPLFLLLASLFFLPALRAVDFEYCNKNGYDFGKVTSVEISPNPIGPEDYELSITVFGVAKESIGKGVIDVYAKSENITDLLGRFDLCAMGVPCPIEAGSKFVLPLHEVPKDVLEGDYKYVVALLDEVVKDSAEPPARMCVDFDLPTSVLTLVSA</sequence>
<dbReference type="GO" id="GO:0015918">
    <property type="term" value="P:sterol transport"/>
    <property type="evidence" value="ECO:0007669"/>
    <property type="project" value="InterPro"/>
</dbReference>
<accession>A0A565CGX6</accession>
<dbReference type="SUPFAM" id="SSF81296">
    <property type="entry name" value="E set domains"/>
    <property type="match status" value="1"/>
</dbReference>
<evidence type="ECO:0000259" key="2">
    <source>
        <dbReference type="SMART" id="SM00737"/>
    </source>
</evidence>
<dbReference type="SMART" id="SM00737">
    <property type="entry name" value="ML"/>
    <property type="match status" value="1"/>
</dbReference>
<evidence type="ECO:0000256" key="1">
    <source>
        <dbReference type="SAM" id="SignalP"/>
    </source>
</evidence>
<protein>
    <recommendedName>
        <fullName evidence="2">MD-2-related lipid-recognition domain-containing protein</fullName>
    </recommendedName>
</protein>
<proteinExistence type="predicted"/>
<dbReference type="Pfam" id="PF02221">
    <property type="entry name" value="E1_DerP2_DerF2"/>
    <property type="match status" value="1"/>
</dbReference>
<organism evidence="3 4">
    <name type="scientific">Arabis nemorensis</name>
    <dbReference type="NCBI Taxonomy" id="586526"/>
    <lineage>
        <taxon>Eukaryota</taxon>
        <taxon>Viridiplantae</taxon>
        <taxon>Streptophyta</taxon>
        <taxon>Embryophyta</taxon>
        <taxon>Tracheophyta</taxon>
        <taxon>Spermatophyta</taxon>
        <taxon>Magnoliopsida</taxon>
        <taxon>eudicotyledons</taxon>
        <taxon>Gunneridae</taxon>
        <taxon>Pentapetalae</taxon>
        <taxon>rosids</taxon>
        <taxon>malvids</taxon>
        <taxon>Brassicales</taxon>
        <taxon>Brassicaceae</taxon>
        <taxon>Arabideae</taxon>
        <taxon>Arabis</taxon>
    </lineage>
</organism>
<feature type="domain" description="MD-2-related lipid-recognition" evidence="2">
    <location>
        <begin position="27"/>
        <end position="150"/>
    </location>
</feature>
<keyword evidence="4" id="KW-1185">Reference proteome</keyword>
<feature type="signal peptide" evidence="1">
    <location>
        <begin position="1"/>
        <end position="24"/>
    </location>
</feature>
<comment type="caution">
    <text evidence="3">The sequence shown here is derived from an EMBL/GenBank/DDBJ whole genome shotgun (WGS) entry which is preliminary data.</text>
</comment>
<dbReference type="EMBL" id="CABITT030000008">
    <property type="protein sequence ID" value="VVB12907.1"/>
    <property type="molecule type" value="Genomic_DNA"/>
</dbReference>
<evidence type="ECO:0000313" key="3">
    <source>
        <dbReference type="EMBL" id="VVB12907.1"/>
    </source>
</evidence>